<protein>
    <submittedName>
        <fullName evidence="1">Uncharacterized protein</fullName>
    </submittedName>
</protein>
<dbReference type="Proteomes" id="UP000075886">
    <property type="component" value="Unassembled WGS sequence"/>
</dbReference>
<reference evidence="2" key="1">
    <citation type="submission" date="2014-01" db="EMBL/GenBank/DDBJ databases">
        <title>The Genome Sequence of Anopheles farauti FAR1 (V2).</title>
        <authorList>
            <consortium name="The Broad Institute Genomics Platform"/>
            <person name="Neafsey D.E."/>
            <person name="Besansky N."/>
            <person name="Howell P."/>
            <person name="Walton C."/>
            <person name="Young S.K."/>
            <person name="Zeng Q."/>
            <person name="Gargeya S."/>
            <person name="Fitzgerald M."/>
            <person name="Haas B."/>
            <person name="Abouelleil A."/>
            <person name="Allen A.W."/>
            <person name="Alvarado L."/>
            <person name="Arachchi H.M."/>
            <person name="Berlin A.M."/>
            <person name="Chapman S.B."/>
            <person name="Gainer-Dewar J."/>
            <person name="Goldberg J."/>
            <person name="Griggs A."/>
            <person name="Gujja S."/>
            <person name="Hansen M."/>
            <person name="Howarth C."/>
            <person name="Imamovic A."/>
            <person name="Ireland A."/>
            <person name="Larimer J."/>
            <person name="McCowan C."/>
            <person name="Murphy C."/>
            <person name="Pearson M."/>
            <person name="Poon T.W."/>
            <person name="Priest M."/>
            <person name="Roberts A."/>
            <person name="Saif S."/>
            <person name="Shea T."/>
            <person name="Sisk P."/>
            <person name="Sykes S."/>
            <person name="Wortman J."/>
            <person name="Nusbaum C."/>
            <person name="Birren B."/>
        </authorList>
    </citation>
    <scope>NUCLEOTIDE SEQUENCE [LARGE SCALE GENOMIC DNA]</scope>
    <source>
        <strain evidence="2">FAR1</strain>
    </source>
</reference>
<name>A0A182QPQ4_9DIPT</name>
<proteinExistence type="predicted"/>
<evidence type="ECO:0000313" key="2">
    <source>
        <dbReference type="Proteomes" id="UP000075886"/>
    </source>
</evidence>
<dbReference type="EnsemblMetazoa" id="AFAF014399-RA">
    <property type="protein sequence ID" value="AFAF014399-PA"/>
    <property type="gene ID" value="AFAF014399"/>
</dbReference>
<dbReference type="AlphaFoldDB" id="A0A182QPQ4"/>
<reference evidence="1" key="2">
    <citation type="submission" date="2020-05" db="UniProtKB">
        <authorList>
            <consortium name="EnsemblMetazoa"/>
        </authorList>
    </citation>
    <scope>IDENTIFICATION</scope>
    <source>
        <strain evidence="1">FAR1</strain>
    </source>
</reference>
<accession>A0A182QPQ4</accession>
<dbReference type="EMBL" id="AXCN02001681">
    <property type="status" value="NOT_ANNOTATED_CDS"/>
    <property type="molecule type" value="Genomic_DNA"/>
</dbReference>
<dbReference type="VEuPathDB" id="VectorBase:AFAF014399"/>
<sequence>MGFTRYGHLSEVVGLNISALPNRERFVWRNLGHWETLAPPIAIPNRAAATTTPLLTEDCNGLRFEQQRFRFVPMLEQHTVRRRFVPDGEYGHDNAPGTGSAIKAGVLKLNFFSGNKRVPLGYRAGMVDQRFEICDATLPRTIFFFPDQSVWTTGGESLISSAFKLSSSIVDSCVARVWRSPLSRRCRRGLDIGLSSTDSLLVPPSEPFTSGRLAFTCTNSAFRSPSASSSALPTDFSLPSRSFSATRRVLVMPKFSRCKPTSWLSRALKPPNFAGAAPKPVAAGRGGTVAVD</sequence>
<keyword evidence="2" id="KW-1185">Reference proteome</keyword>
<evidence type="ECO:0000313" key="1">
    <source>
        <dbReference type="EnsemblMetazoa" id="AFAF014399-PA"/>
    </source>
</evidence>
<organism evidence="1 2">
    <name type="scientific">Anopheles farauti</name>
    <dbReference type="NCBI Taxonomy" id="69004"/>
    <lineage>
        <taxon>Eukaryota</taxon>
        <taxon>Metazoa</taxon>
        <taxon>Ecdysozoa</taxon>
        <taxon>Arthropoda</taxon>
        <taxon>Hexapoda</taxon>
        <taxon>Insecta</taxon>
        <taxon>Pterygota</taxon>
        <taxon>Neoptera</taxon>
        <taxon>Endopterygota</taxon>
        <taxon>Diptera</taxon>
        <taxon>Nematocera</taxon>
        <taxon>Culicoidea</taxon>
        <taxon>Culicidae</taxon>
        <taxon>Anophelinae</taxon>
        <taxon>Anopheles</taxon>
    </lineage>
</organism>